<protein>
    <recommendedName>
        <fullName evidence="3">ABC transporter substrate-binding protein</fullName>
    </recommendedName>
</protein>
<dbReference type="EMBL" id="QWEZ01000001">
    <property type="protein sequence ID" value="RRJ83779.1"/>
    <property type="molecule type" value="Genomic_DNA"/>
</dbReference>
<gene>
    <name evidence="1" type="ORF">D0544_01260</name>
</gene>
<comment type="caution">
    <text evidence="1">The sequence shown here is derived from an EMBL/GenBank/DDBJ whole genome shotgun (WGS) entry which is preliminary data.</text>
</comment>
<evidence type="ECO:0008006" key="3">
    <source>
        <dbReference type="Google" id="ProtNLM"/>
    </source>
</evidence>
<dbReference type="RefSeq" id="WP_125014076.1">
    <property type="nucleotide sequence ID" value="NZ_QWEZ01000001.1"/>
</dbReference>
<name>A0A3P3VQB3_9GAMM</name>
<organism evidence="1 2">
    <name type="scientific">Aestuariirhabdus litorea</name>
    <dbReference type="NCBI Taxonomy" id="2528527"/>
    <lineage>
        <taxon>Bacteria</taxon>
        <taxon>Pseudomonadati</taxon>
        <taxon>Pseudomonadota</taxon>
        <taxon>Gammaproteobacteria</taxon>
        <taxon>Oceanospirillales</taxon>
        <taxon>Aestuariirhabdaceae</taxon>
        <taxon>Aestuariirhabdus</taxon>
    </lineage>
</organism>
<reference evidence="1 2" key="2">
    <citation type="submission" date="2018-12" db="EMBL/GenBank/DDBJ databases">
        <title>Simiduia agarivorans gen. nov., sp. nov., a marine, agarolytic bacterium isolated from shallow coastal water from Keelung, Taiwan.</title>
        <authorList>
            <person name="Shieh W.Y."/>
        </authorList>
    </citation>
    <scope>NUCLEOTIDE SEQUENCE [LARGE SCALE GENOMIC DNA]</scope>
    <source>
        <strain evidence="1 2">GTF-13</strain>
    </source>
</reference>
<dbReference type="AlphaFoldDB" id="A0A3P3VQB3"/>
<dbReference type="Gene3D" id="3.40.50.2300">
    <property type="match status" value="2"/>
</dbReference>
<proteinExistence type="predicted"/>
<dbReference type="InterPro" id="IPR007487">
    <property type="entry name" value="ABC_transpt-TYRBP-like"/>
</dbReference>
<dbReference type="Pfam" id="PF04392">
    <property type="entry name" value="ABC_sub_bind"/>
    <property type="match status" value="1"/>
</dbReference>
<dbReference type="PANTHER" id="PTHR35271">
    <property type="entry name" value="ABC TRANSPORTER, SUBSTRATE-BINDING LIPOPROTEIN-RELATED"/>
    <property type="match status" value="1"/>
</dbReference>
<reference evidence="1 2" key="1">
    <citation type="submission" date="2018-08" db="EMBL/GenBank/DDBJ databases">
        <authorList>
            <person name="Khan S.A."/>
        </authorList>
    </citation>
    <scope>NUCLEOTIDE SEQUENCE [LARGE SCALE GENOMIC DNA]</scope>
    <source>
        <strain evidence="1 2">GTF-13</strain>
    </source>
</reference>
<accession>A0A3P3VQB3</accession>
<evidence type="ECO:0000313" key="1">
    <source>
        <dbReference type="EMBL" id="RRJ83779.1"/>
    </source>
</evidence>
<keyword evidence="2" id="KW-1185">Reference proteome</keyword>
<evidence type="ECO:0000313" key="2">
    <source>
        <dbReference type="Proteomes" id="UP000280792"/>
    </source>
</evidence>
<sequence>MLREMLFGVALCWLVLVPSARGDASSRCLLVNSYNSDYAWQRAVTKSIWLQLMDQCEIRELNMNAKHYPHPEQLQRVGREAWQLIQQWHPNVVIACDDAASRFLVEPYLKNGDTPVVFCGVNLSGEAYGYPYSNATGMLEVDSTEQLFSTVKQMRPQAQRGVLVMVERMTDNIMAPHYRQLARQQGLELEIRVVKSMDGLEQAYERAQATDFLYFYNNAGMEDWDERRALQIAQTHAGVLTLSAYRWLAPFVMLTIAHVPEEMGSYVGRTALRILQGTSPAEIPITQNTQVDVIVNQPLLNRLGLKLPPELVEQAMVIEY</sequence>
<dbReference type="Proteomes" id="UP000280792">
    <property type="component" value="Unassembled WGS sequence"/>
</dbReference>
<dbReference type="PANTHER" id="PTHR35271:SF1">
    <property type="entry name" value="ABC TRANSPORTER, SUBSTRATE-BINDING LIPOPROTEIN"/>
    <property type="match status" value="1"/>
</dbReference>